<comment type="caution">
    <text evidence="1">The sequence shown here is derived from an EMBL/GenBank/DDBJ whole genome shotgun (WGS) entry which is preliminary data.</text>
</comment>
<evidence type="ECO:0000313" key="2">
    <source>
        <dbReference type="Proteomes" id="UP000447876"/>
    </source>
</evidence>
<evidence type="ECO:0008006" key="3">
    <source>
        <dbReference type="Google" id="ProtNLM"/>
    </source>
</evidence>
<evidence type="ECO:0000313" key="1">
    <source>
        <dbReference type="EMBL" id="MUG45319.1"/>
    </source>
</evidence>
<dbReference type="Pfam" id="PF10117">
    <property type="entry name" value="McrBC"/>
    <property type="match status" value="1"/>
</dbReference>
<accession>A0A7X2Z204</accession>
<dbReference type="OrthoDB" id="9786961at2"/>
<name>A0A7X2Z204_9BACL</name>
<dbReference type="AlphaFoldDB" id="A0A7X2Z204"/>
<proteinExistence type="predicted"/>
<dbReference type="PANTHER" id="PTHR38733:SF1">
    <property type="entry name" value="TYPE IV METHYL-DIRECTED RESTRICTION ENZYME ECOKMCRBC"/>
    <property type="match status" value="1"/>
</dbReference>
<reference evidence="1 2" key="1">
    <citation type="submission" date="2019-11" db="EMBL/GenBank/DDBJ databases">
        <title>Draft genome sequences of five Paenibacillus species of dairy origin.</title>
        <authorList>
            <person name="Olajide A.M."/>
            <person name="Chen S."/>
            <person name="Lapointe G."/>
        </authorList>
    </citation>
    <scope>NUCLEOTIDE SEQUENCE [LARGE SCALE GENOMIC DNA]</scope>
    <source>
        <strain evidence="1 2">12CR55</strain>
    </source>
</reference>
<dbReference type="PANTHER" id="PTHR38733">
    <property type="entry name" value="PROTEIN MCRC"/>
    <property type="match status" value="1"/>
</dbReference>
<sequence length="453" mass="51327">MNRAANMDLSINAFNNRRGGTYITLKEYGTLCKNPNGVSLGYHCMPELAFDRLERFVLEHKGPGHLTDALELMTLASRKGVGKTISAKNYVGVISMADGTQIEILPKVYARDEESSIVQTKSIFLHMLKSIRDIPNKPFNMAGLGTANHHLLDIFIRMFIEEAVALVKHGLKSDYREHRDNEPFFKGKLQFAQHIKHNAGHKERFFVEYDEYNMNRAENRLIKATIGLLMKVSRNTRNQKDLYALLTAFDNIDTSMQLEKDWASVTTDRTMKEYQAILAWCRLFLSGQSFTPFRGQSAAYALLFPMDKIFERYVAGLLKKGLGQSPVQVKTQDRTHRLFQNPARFQLKPDIVVQGPGGVIVLDTKWKLLSPSPDYGISQADMYQAYAYGKKYSASEVYLLYPWNPRLSDITQPVVYDSGDGVQVRIEFLDLTLGKASVDTLLAKLSDTIGTKK</sequence>
<organism evidence="1 2">
    <name type="scientific">Paenibacillus woosongensis</name>
    <dbReference type="NCBI Taxonomy" id="307580"/>
    <lineage>
        <taxon>Bacteria</taxon>
        <taxon>Bacillati</taxon>
        <taxon>Bacillota</taxon>
        <taxon>Bacilli</taxon>
        <taxon>Bacillales</taxon>
        <taxon>Paenibacillaceae</taxon>
        <taxon>Paenibacillus</taxon>
    </lineage>
</organism>
<dbReference type="InterPro" id="IPR019292">
    <property type="entry name" value="McrC"/>
</dbReference>
<gene>
    <name evidence="1" type="ORF">GNP95_09945</name>
</gene>
<dbReference type="Proteomes" id="UP000447876">
    <property type="component" value="Unassembled WGS sequence"/>
</dbReference>
<dbReference type="EMBL" id="WNZW01000002">
    <property type="protein sequence ID" value="MUG45319.1"/>
    <property type="molecule type" value="Genomic_DNA"/>
</dbReference>
<protein>
    <recommendedName>
        <fullName evidence="3">Restriction endonuclease</fullName>
    </recommendedName>
</protein>